<evidence type="ECO:0000256" key="1">
    <source>
        <dbReference type="SAM" id="MobiDB-lite"/>
    </source>
</evidence>
<dbReference type="EMBL" id="BAABGQ010000003">
    <property type="protein sequence ID" value="GAA4493631.1"/>
    <property type="molecule type" value="Genomic_DNA"/>
</dbReference>
<comment type="caution">
    <text evidence="2">The sequence shown here is derived from an EMBL/GenBank/DDBJ whole genome shotgun (WGS) entry which is preliminary data.</text>
</comment>
<name>A0ABP8PXL3_9BACT</name>
<dbReference type="PROSITE" id="PS51257">
    <property type="entry name" value="PROKAR_LIPOPROTEIN"/>
    <property type="match status" value="1"/>
</dbReference>
<proteinExistence type="predicted"/>
<keyword evidence="3" id="KW-1185">Reference proteome</keyword>
<accession>A0ABP8PXL3</accession>
<evidence type="ECO:0008006" key="4">
    <source>
        <dbReference type="Google" id="ProtNLM"/>
    </source>
</evidence>
<reference evidence="3" key="1">
    <citation type="journal article" date="2019" name="Int. J. Syst. Evol. Microbiol.">
        <title>The Global Catalogue of Microorganisms (GCM) 10K type strain sequencing project: providing services to taxonomists for standard genome sequencing and annotation.</title>
        <authorList>
            <consortium name="The Broad Institute Genomics Platform"/>
            <consortium name="The Broad Institute Genome Sequencing Center for Infectious Disease"/>
            <person name="Wu L."/>
            <person name="Ma J."/>
        </authorList>
    </citation>
    <scope>NUCLEOTIDE SEQUENCE [LARGE SCALE GENOMIC DNA]</scope>
    <source>
        <strain evidence="3">JCM 17841</strain>
    </source>
</reference>
<sequence length="659" mass="74092">MLSVSTRRFLVLLSWLLLGGLACVQAQVPAFSPRMAVPPDSLNAADEAESLPTDSLGRRFDEARVRLSLERYTRRKTIMGKALQAFFRLTKPQQEDHGLDAVLLNRQFDQHNFKIVRRVIITPYDAFGYSLNDSLRQPRTFLEKSGNALHIRTARSRIRQVLLFRPGQPLLPQALAESERLLRQTDEILDARVLVNEHTATRDSVDILVYTTDVFSITAGYELRGSPNQAIVQLGDQNFLGLGHRLDNRYQYGRDLPQTWGYEANYRVPFRNFVYAEGHYFNEFESHSGGISVRRDFYSPSARWAGAFTADANNLRIVLPRDAPPLPGQEPNFRIRSFTSQSLWVGRAFRLRSYDLGYENPGRLIVSASVAHENHTTNPTATPETPAGSPDDRTRTLILGTVGYSVRRYYKDKYLFGFGRTEDVPAGTLLSLTAGLENNPVGPRRYLDARIAAAGYSERQGYLYGSLDFGTFQRIQDGGWEQGLLGGQLLYFTRRYRMGNYQSRHLLTTRVTAGFNRYPAEVLLSGINSNPDGVRGFQPTGQILATSRLLANYEGTVYTPLSLLGFRVALLAFADMAIVNQHIGGGSPFGGDAPYTGFGLGLRFRNELTVLRTFQILLGYYPRGQLNPNGTRLFESNRDSYQFSDFSFGQPSVVQYGVQ</sequence>
<protein>
    <recommendedName>
        <fullName evidence="4">Bacterial surface antigen (D15) domain-containing protein</fullName>
    </recommendedName>
</protein>
<organism evidence="2 3">
    <name type="scientific">Hymenobacter ginsengisoli</name>
    <dbReference type="NCBI Taxonomy" id="1051626"/>
    <lineage>
        <taxon>Bacteria</taxon>
        <taxon>Pseudomonadati</taxon>
        <taxon>Bacteroidota</taxon>
        <taxon>Cytophagia</taxon>
        <taxon>Cytophagales</taxon>
        <taxon>Hymenobacteraceae</taxon>
        <taxon>Hymenobacter</taxon>
    </lineage>
</organism>
<gene>
    <name evidence="2" type="ORF">GCM10023172_02420</name>
</gene>
<feature type="region of interest" description="Disordered" evidence="1">
    <location>
        <begin position="374"/>
        <end position="394"/>
    </location>
</feature>
<evidence type="ECO:0000313" key="2">
    <source>
        <dbReference type="EMBL" id="GAA4493631.1"/>
    </source>
</evidence>
<evidence type="ECO:0000313" key="3">
    <source>
        <dbReference type="Proteomes" id="UP001501243"/>
    </source>
</evidence>
<feature type="compositionally biased region" description="Low complexity" evidence="1">
    <location>
        <begin position="376"/>
        <end position="387"/>
    </location>
</feature>
<dbReference type="Proteomes" id="UP001501243">
    <property type="component" value="Unassembled WGS sequence"/>
</dbReference>